<keyword evidence="3" id="KW-1185">Reference proteome</keyword>
<accession>A0A4C2A1L4</accession>
<feature type="compositionally biased region" description="Low complexity" evidence="1">
    <location>
        <begin position="122"/>
        <end position="136"/>
    </location>
</feature>
<feature type="compositionally biased region" description="Basic and acidic residues" evidence="1">
    <location>
        <begin position="43"/>
        <end position="52"/>
    </location>
</feature>
<comment type="caution">
    <text evidence="2">The sequence shown here is derived from an EMBL/GenBank/DDBJ whole genome shotgun (WGS) entry which is preliminary data.</text>
</comment>
<reference evidence="2 3" key="1">
    <citation type="journal article" date="2019" name="Commun. Biol.">
        <title>The bagworm genome reveals a unique fibroin gene that provides high tensile strength.</title>
        <authorList>
            <person name="Kono N."/>
            <person name="Nakamura H."/>
            <person name="Ohtoshi R."/>
            <person name="Tomita M."/>
            <person name="Numata K."/>
            <person name="Arakawa K."/>
        </authorList>
    </citation>
    <scope>NUCLEOTIDE SEQUENCE [LARGE SCALE GENOMIC DNA]</scope>
</reference>
<evidence type="ECO:0000313" key="2">
    <source>
        <dbReference type="EMBL" id="GBP94130.1"/>
    </source>
</evidence>
<evidence type="ECO:0000313" key="3">
    <source>
        <dbReference type="Proteomes" id="UP000299102"/>
    </source>
</evidence>
<protein>
    <submittedName>
        <fullName evidence="2">Uncharacterized protein</fullName>
    </submittedName>
</protein>
<name>A0A4C2A1L4_EUMVA</name>
<feature type="region of interest" description="Disordered" evidence="1">
    <location>
        <begin position="1"/>
        <end position="88"/>
    </location>
</feature>
<proteinExistence type="predicted"/>
<feature type="compositionally biased region" description="Polar residues" evidence="1">
    <location>
        <begin position="148"/>
        <end position="157"/>
    </location>
</feature>
<dbReference type="EMBL" id="BGZK01002466">
    <property type="protein sequence ID" value="GBP94130.1"/>
    <property type="molecule type" value="Genomic_DNA"/>
</dbReference>
<sequence length="157" mass="16765">MDVVGGASERFRNGKTLDHKMGIENDSNTTSSSPDGGEEGGDTMDRGYDSGRPRMRTRTRAPTRVDAASAPPREIALSPSKSALGRRSSLISVTYSLERLQVAGTRARDRVVSRSEGRPRAARSGSRSPLRSLPSPVVIGSMSDVDCPSQQLTDSTS</sequence>
<feature type="compositionally biased region" description="Basic and acidic residues" evidence="1">
    <location>
        <begin position="106"/>
        <end position="119"/>
    </location>
</feature>
<evidence type="ECO:0000256" key="1">
    <source>
        <dbReference type="SAM" id="MobiDB-lite"/>
    </source>
</evidence>
<feature type="compositionally biased region" description="Polar residues" evidence="1">
    <location>
        <begin position="25"/>
        <end position="34"/>
    </location>
</feature>
<feature type="compositionally biased region" description="Basic and acidic residues" evidence="1">
    <location>
        <begin position="9"/>
        <end position="23"/>
    </location>
</feature>
<dbReference type="AlphaFoldDB" id="A0A4C2A1L4"/>
<organism evidence="2 3">
    <name type="scientific">Eumeta variegata</name>
    <name type="common">Bagworm moth</name>
    <name type="synonym">Eumeta japonica</name>
    <dbReference type="NCBI Taxonomy" id="151549"/>
    <lineage>
        <taxon>Eukaryota</taxon>
        <taxon>Metazoa</taxon>
        <taxon>Ecdysozoa</taxon>
        <taxon>Arthropoda</taxon>
        <taxon>Hexapoda</taxon>
        <taxon>Insecta</taxon>
        <taxon>Pterygota</taxon>
        <taxon>Neoptera</taxon>
        <taxon>Endopterygota</taxon>
        <taxon>Lepidoptera</taxon>
        <taxon>Glossata</taxon>
        <taxon>Ditrysia</taxon>
        <taxon>Tineoidea</taxon>
        <taxon>Psychidae</taxon>
        <taxon>Oiketicinae</taxon>
        <taxon>Eumeta</taxon>
    </lineage>
</organism>
<feature type="region of interest" description="Disordered" evidence="1">
    <location>
        <begin position="103"/>
        <end position="157"/>
    </location>
</feature>
<gene>
    <name evidence="2" type="ORF">EVAR_69330_1</name>
</gene>
<dbReference type="Proteomes" id="UP000299102">
    <property type="component" value="Unassembled WGS sequence"/>
</dbReference>